<keyword evidence="3 9" id="KW-0813">Transport</keyword>
<organism evidence="11">
    <name type="scientific">Cafeteria roenbergensis</name>
    <name type="common">Marine flagellate</name>
    <dbReference type="NCBI Taxonomy" id="33653"/>
    <lineage>
        <taxon>Eukaryota</taxon>
        <taxon>Sar</taxon>
        <taxon>Stramenopiles</taxon>
        <taxon>Bigyra</taxon>
        <taxon>Opalozoa</taxon>
        <taxon>Bicosoecida</taxon>
        <taxon>Cafeteriaceae</taxon>
        <taxon>Cafeteria</taxon>
    </lineage>
</organism>
<protein>
    <recommendedName>
        <fullName evidence="12">ADP/ATP translocase</fullName>
    </recommendedName>
</protein>
<feature type="repeat" description="Solcar" evidence="8">
    <location>
        <begin position="246"/>
        <end position="335"/>
    </location>
</feature>
<reference evidence="11" key="1">
    <citation type="submission" date="2021-01" db="EMBL/GenBank/DDBJ databases">
        <authorList>
            <person name="Corre E."/>
            <person name="Pelletier E."/>
            <person name="Niang G."/>
            <person name="Scheremetjew M."/>
            <person name="Finn R."/>
            <person name="Kale V."/>
            <person name="Holt S."/>
            <person name="Cochrane G."/>
            <person name="Meng A."/>
            <person name="Brown T."/>
            <person name="Cohen L."/>
        </authorList>
    </citation>
    <scope>NUCLEOTIDE SEQUENCE</scope>
    <source>
        <strain evidence="11">E4-10</strain>
    </source>
</reference>
<feature type="repeat" description="Solcar" evidence="8">
    <location>
        <begin position="140"/>
        <end position="227"/>
    </location>
</feature>
<gene>
    <name evidence="11" type="ORF">CROE0942_LOCUS7993</name>
</gene>
<dbReference type="PRINTS" id="PR00927">
    <property type="entry name" value="ADPTRNSLCASE"/>
</dbReference>
<evidence type="ECO:0008006" key="12">
    <source>
        <dbReference type="Google" id="ProtNLM"/>
    </source>
</evidence>
<dbReference type="InterPro" id="IPR023395">
    <property type="entry name" value="MCP_dom_sf"/>
</dbReference>
<dbReference type="SUPFAM" id="SSF103506">
    <property type="entry name" value="Mitochondrial carrier"/>
    <property type="match status" value="1"/>
</dbReference>
<evidence type="ECO:0000256" key="1">
    <source>
        <dbReference type="ARBA" id="ARBA00004141"/>
    </source>
</evidence>
<accession>A0A7S0JXR6</accession>
<dbReference type="PROSITE" id="PS50920">
    <property type="entry name" value="SOLCAR"/>
    <property type="match status" value="3"/>
</dbReference>
<proteinExistence type="inferred from homology"/>
<dbReference type="AlphaFoldDB" id="A0A7S0JXR6"/>
<feature type="repeat" description="Solcar" evidence="8">
    <location>
        <begin position="26"/>
        <end position="116"/>
    </location>
</feature>
<dbReference type="InterPro" id="IPR002113">
    <property type="entry name" value="ADT_euk_type"/>
</dbReference>
<dbReference type="InterPro" id="IPR002067">
    <property type="entry name" value="MCP"/>
</dbReference>
<evidence type="ECO:0000256" key="4">
    <source>
        <dbReference type="ARBA" id="ARBA00022692"/>
    </source>
</evidence>
<evidence type="ECO:0000256" key="10">
    <source>
        <dbReference type="SAM" id="Phobius"/>
    </source>
</evidence>
<evidence type="ECO:0000256" key="3">
    <source>
        <dbReference type="ARBA" id="ARBA00022448"/>
    </source>
</evidence>
<keyword evidence="5" id="KW-0677">Repeat</keyword>
<evidence type="ECO:0000256" key="2">
    <source>
        <dbReference type="ARBA" id="ARBA00006375"/>
    </source>
</evidence>
<evidence type="ECO:0000313" key="11">
    <source>
        <dbReference type="EMBL" id="CAD8563616.1"/>
    </source>
</evidence>
<keyword evidence="7 8" id="KW-0472">Membrane</keyword>
<evidence type="ECO:0000256" key="5">
    <source>
        <dbReference type="ARBA" id="ARBA00022737"/>
    </source>
</evidence>
<comment type="similarity">
    <text evidence="2 9">Belongs to the mitochondrial carrier (TC 2.A.29) family.</text>
</comment>
<comment type="subcellular location">
    <subcellularLocation>
        <location evidence="1">Membrane</location>
        <topology evidence="1">Multi-pass membrane protein</topology>
    </subcellularLocation>
</comment>
<evidence type="ECO:0000256" key="7">
    <source>
        <dbReference type="ARBA" id="ARBA00023136"/>
    </source>
</evidence>
<keyword evidence="6 10" id="KW-1133">Transmembrane helix</keyword>
<evidence type="ECO:0000256" key="9">
    <source>
        <dbReference type="RuleBase" id="RU000488"/>
    </source>
</evidence>
<sequence length="338" mass="36507">MHRRIGRKGAWAMQRPTDDEKRARSLMLTSQLVAGGGAGAITKTSIAPLERIKILMQLEGMTHAADRKYTSLFQSLKTVLREEGVLSLWKGNGANVVRVVPVYALKFAFNDEFKAIVRRFRAEQSAAAVAAGGAATRTKLSFGERIAAGTMAGMFQIVVTYPLEVTRTRLTLGPGLGLQYKGILDCMRKTVRSEGLAGLYKGLGPTILSGAPYVGLQMTGYDTVKNFATQFDALSRVDEKTGKRRPILVASLLCGALAGVIAQTITYPGDTLRRRMQTNGANGAPRVYKNTMHCLRATVANEGVAGLYRGVVTNAVRAIPGAAIQFMSYEALKSVIFL</sequence>
<dbReference type="EMBL" id="HBET01011544">
    <property type="protein sequence ID" value="CAD8563616.1"/>
    <property type="molecule type" value="Transcribed_RNA"/>
</dbReference>
<name>A0A7S0JXR6_CAFRO</name>
<feature type="transmembrane region" description="Helical" evidence="10">
    <location>
        <begin position="246"/>
        <end position="267"/>
    </location>
</feature>
<dbReference type="GO" id="GO:0005743">
    <property type="term" value="C:mitochondrial inner membrane"/>
    <property type="evidence" value="ECO:0007669"/>
    <property type="project" value="InterPro"/>
</dbReference>
<dbReference type="GO" id="GO:0140021">
    <property type="term" value="P:mitochondrial ADP transmembrane transport"/>
    <property type="evidence" value="ECO:0007669"/>
    <property type="project" value="InterPro"/>
</dbReference>
<dbReference type="GO" id="GO:0005471">
    <property type="term" value="F:ATP:ADP antiporter activity"/>
    <property type="evidence" value="ECO:0007669"/>
    <property type="project" value="InterPro"/>
</dbReference>
<evidence type="ECO:0000256" key="8">
    <source>
        <dbReference type="PROSITE-ProRule" id="PRU00282"/>
    </source>
</evidence>
<dbReference type="PRINTS" id="PR00926">
    <property type="entry name" value="MITOCARRIER"/>
</dbReference>
<dbReference type="GO" id="GO:1990544">
    <property type="term" value="P:mitochondrial ATP transmembrane transport"/>
    <property type="evidence" value="ECO:0007669"/>
    <property type="project" value="InterPro"/>
</dbReference>
<keyword evidence="4 8" id="KW-0812">Transmembrane</keyword>
<evidence type="ECO:0000256" key="6">
    <source>
        <dbReference type="ARBA" id="ARBA00022989"/>
    </source>
</evidence>
<dbReference type="InterPro" id="IPR018108">
    <property type="entry name" value="MCP_transmembrane"/>
</dbReference>
<dbReference type="PANTHER" id="PTHR24089">
    <property type="entry name" value="SOLUTE CARRIER FAMILY 25"/>
    <property type="match status" value="1"/>
</dbReference>
<dbReference type="Gene3D" id="1.50.40.10">
    <property type="entry name" value="Mitochondrial carrier domain"/>
    <property type="match status" value="1"/>
</dbReference>
<dbReference type="Pfam" id="PF00153">
    <property type="entry name" value="Mito_carr"/>
    <property type="match status" value="3"/>
</dbReference>